<dbReference type="PANTHER" id="PTHR36008:SF1">
    <property type="entry name" value="OS09G0478400 PROTEIN"/>
    <property type="match status" value="1"/>
</dbReference>
<proteinExistence type="predicted"/>
<gene>
    <name evidence="1" type="ORF">RGQ29_005967</name>
</gene>
<organism evidence="1 2">
    <name type="scientific">Quercus rubra</name>
    <name type="common">Northern red oak</name>
    <name type="synonym">Quercus borealis</name>
    <dbReference type="NCBI Taxonomy" id="3512"/>
    <lineage>
        <taxon>Eukaryota</taxon>
        <taxon>Viridiplantae</taxon>
        <taxon>Streptophyta</taxon>
        <taxon>Embryophyta</taxon>
        <taxon>Tracheophyta</taxon>
        <taxon>Spermatophyta</taxon>
        <taxon>Magnoliopsida</taxon>
        <taxon>eudicotyledons</taxon>
        <taxon>Gunneridae</taxon>
        <taxon>Pentapetalae</taxon>
        <taxon>rosids</taxon>
        <taxon>fabids</taxon>
        <taxon>Fagales</taxon>
        <taxon>Fagaceae</taxon>
        <taxon>Quercus</taxon>
    </lineage>
</organism>
<keyword evidence="2" id="KW-1185">Reference proteome</keyword>
<dbReference type="AlphaFoldDB" id="A0AAN7E6C7"/>
<name>A0AAN7E6C7_QUERU</name>
<reference evidence="1 2" key="1">
    <citation type="journal article" date="2023" name="G3 (Bethesda)">
        <title>A haplotype-resolved chromosome-scale genome for Quercus rubra L. provides insights into the genetics of adaptive traits for red oak species.</title>
        <authorList>
            <person name="Kapoor B."/>
            <person name="Jenkins J."/>
            <person name="Schmutz J."/>
            <person name="Zhebentyayeva T."/>
            <person name="Kuelheim C."/>
            <person name="Coggeshall M."/>
            <person name="Heim C."/>
            <person name="Lasky J.R."/>
            <person name="Leites L."/>
            <person name="Islam-Faridi N."/>
            <person name="Romero-Severson J."/>
            <person name="DeLeo V.L."/>
            <person name="Lucas S.M."/>
            <person name="Lazic D."/>
            <person name="Gailing O."/>
            <person name="Carlson J."/>
            <person name="Staton M."/>
        </authorList>
    </citation>
    <scope>NUCLEOTIDE SEQUENCE [LARGE SCALE GENOMIC DNA]</scope>
    <source>
        <strain evidence="1">Pseudo-F2</strain>
    </source>
</reference>
<sequence length="177" mass="20455">MYTGVSRRLCQIRRQLHTISSSHEGPSETLKRKIAGLQWTRKSKKLKIKKDQFIVEVPESKSYVDTASLPMILTAVGVGLFAKLLMMYDDSKSQELIERKIKNAPDGQGMVRILSREEWEEIREVRPRTPFESKLARPNAQIRTGERLRKEDLKDWTIDVLTDALTRVEETARQSSK</sequence>
<comment type="caution">
    <text evidence="1">The sequence shown here is derived from an EMBL/GenBank/DDBJ whole genome shotgun (WGS) entry which is preliminary data.</text>
</comment>
<dbReference type="EMBL" id="JAXUIC010000011">
    <property type="protein sequence ID" value="KAK4563633.1"/>
    <property type="molecule type" value="Genomic_DNA"/>
</dbReference>
<dbReference type="Proteomes" id="UP001324115">
    <property type="component" value="Unassembled WGS sequence"/>
</dbReference>
<protein>
    <submittedName>
        <fullName evidence="1">Uncharacterized protein</fullName>
    </submittedName>
</protein>
<evidence type="ECO:0000313" key="1">
    <source>
        <dbReference type="EMBL" id="KAK4563633.1"/>
    </source>
</evidence>
<accession>A0AAN7E6C7</accession>
<dbReference type="PANTHER" id="PTHR36008">
    <property type="entry name" value="OS09G0478400 PROTEIN"/>
    <property type="match status" value="1"/>
</dbReference>
<evidence type="ECO:0000313" key="2">
    <source>
        <dbReference type="Proteomes" id="UP001324115"/>
    </source>
</evidence>